<accession>A0A969W7A5</accession>
<gene>
    <name evidence="1" type="ORF">G7Y82_00825</name>
</gene>
<proteinExistence type="predicted"/>
<keyword evidence="2" id="KW-1185">Reference proteome</keyword>
<dbReference type="Proteomes" id="UP000653472">
    <property type="component" value="Unassembled WGS sequence"/>
</dbReference>
<reference evidence="1" key="1">
    <citation type="submission" date="2020-03" db="EMBL/GenBank/DDBJ databases">
        <title>Solimonas marina sp. nov., isolated from deep seawater of the Pacific Ocean.</title>
        <authorList>
            <person name="Liu X."/>
            <person name="Lai Q."/>
            <person name="Sun F."/>
            <person name="Gai Y."/>
            <person name="Li G."/>
            <person name="Shao Z."/>
        </authorList>
    </citation>
    <scope>NUCLEOTIDE SEQUENCE</scope>
    <source>
        <strain evidence="1">C16B3</strain>
    </source>
</reference>
<evidence type="ECO:0000313" key="2">
    <source>
        <dbReference type="Proteomes" id="UP000653472"/>
    </source>
</evidence>
<comment type="caution">
    <text evidence="1">The sequence shown here is derived from an EMBL/GenBank/DDBJ whole genome shotgun (WGS) entry which is preliminary data.</text>
</comment>
<organism evidence="1 2">
    <name type="scientific">Solimonas marina</name>
    <dbReference type="NCBI Taxonomy" id="2714601"/>
    <lineage>
        <taxon>Bacteria</taxon>
        <taxon>Pseudomonadati</taxon>
        <taxon>Pseudomonadota</taxon>
        <taxon>Gammaproteobacteria</taxon>
        <taxon>Nevskiales</taxon>
        <taxon>Nevskiaceae</taxon>
        <taxon>Solimonas</taxon>
    </lineage>
</organism>
<sequence length="108" mass="12117">MNVPLEQRMLEADRLWRRGDAFVEAGDGAAAYRLYTEAHDLIMDCPSLHERAHRKLARVSARHGHRGEIVVDKLLAWLAPLGVFEAIAMAQRSSVTFAAACRRRLAAH</sequence>
<evidence type="ECO:0000313" key="1">
    <source>
        <dbReference type="EMBL" id="NKF20839.1"/>
    </source>
</evidence>
<dbReference type="RefSeq" id="WP_168146101.1">
    <property type="nucleotide sequence ID" value="NZ_JAAVXB010000001.1"/>
</dbReference>
<dbReference type="EMBL" id="JAAVXB010000001">
    <property type="protein sequence ID" value="NKF20839.1"/>
    <property type="molecule type" value="Genomic_DNA"/>
</dbReference>
<protein>
    <submittedName>
        <fullName evidence="1">Uncharacterized protein</fullName>
    </submittedName>
</protein>
<name>A0A969W7A5_9GAMM</name>
<dbReference type="AlphaFoldDB" id="A0A969W7A5"/>